<evidence type="ECO:0000256" key="5">
    <source>
        <dbReference type="ARBA" id="ARBA00023159"/>
    </source>
</evidence>
<dbReference type="GO" id="GO:0005524">
    <property type="term" value="F:ATP binding"/>
    <property type="evidence" value="ECO:0007669"/>
    <property type="project" value="UniProtKB-KW"/>
</dbReference>
<dbReference type="Pfam" id="PF25601">
    <property type="entry name" value="AAA_lid_14"/>
    <property type="match status" value="1"/>
</dbReference>
<dbReference type="InterPro" id="IPR002078">
    <property type="entry name" value="Sigma_54_int"/>
</dbReference>
<dbReference type="GO" id="GO:0006355">
    <property type="term" value="P:regulation of DNA-templated transcription"/>
    <property type="evidence" value="ECO:0007669"/>
    <property type="project" value="InterPro"/>
</dbReference>
<dbReference type="PANTHER" id="PTHR32071:SF57">
    <property type="entry name" value="C4-DICARBOXYLATE TRANSPORT TRANSCRIPTIONAL REGULATORY PROTEIN DCTD"/>
    <property type="match status" value="1"/>
</dbReference>
<dbReference type="InterPro" id="IPR029016">
    <property type="entry name" value="GAF-like_dom_sf"/>
</dbReference>
<dbReference type="InterPro" id="IPR025944">
    <property type="entry name" value="Sigma_54_int_dom_CS"/>
</dbReference>
<dbReference type="PROSITE" id="PS00675">
    <property type="entry name" value="SIGMA54_INTERACT_1"/>
    <property type="match status" value="1"/>
</dbReference>
<organism evidence="8">
    <name type="scientific">Caldimicrobium thiodismutans</name>
    <dbReference type="NCBI Taxonomy" id="1653476"/>
    <lineage>
        <taxon>Bacteria</taxon>
        <taxon>Pseudomonadati</taxon>
        <taxon>Thermodesulfobacteriota</taxon>
        <taxon>Thermodesulfobacteria</taxon>
        <taxon>Thermodesulfobacteriales</taxon>
        <taxon>Thermodesulfobacteriaceae</taxon>
        <taxon>Caldimicrobium</taxon>
    </lineage>
</organism>
<dbReference type="Gene3D" id="3.30.450.40">
    <property type="match status" value="1"/>
</dbReference>
<dbReference type="SMART" id="SM00382">
    <property type="entry name" value="AAA"/>
    <property type="match status" value="1"/>
</dbReference>
<dbReference type="Pfam" id="PF00158">
    <property type="entry name" value="Sigma54_activat"/>
    <property type="match status" value="1"/>
</dbReference>
<dbReference type="InterPro" id="IPR058031">
    <property type="entry name" value="AAA_lid_NorR"/>
</dbReference>
<dbReference type="InterPro" id="IPR027417">
    <property type="entry name" value="P-loop_NTPase"/>
</dbReference>
<dbReference type="Pfam" id="PF02954">
    <property type="entry name" value="HTH_8"/>
    <property type="match status" value="1"/>
</dbReference>
<name>A0A832GMG1_9BACT</name>
<keyword evidence="1" id="KW-0547">Nucleotide-binding</keyword>
<sequence>MFISKIGELLATSTSLEGSFKEVLKVLYAYANVNYSFISLYDPQDKLLKIVASFGLEEKQVRRATFKSGEGLVGKAFKYGYPIVIKDLSYKGYLNKLGLRERLDEHTLFVAIPIRGGFQVLGVLGLFIKLREDLSLERALEQFQSVAVLLSLAYQLSERFSQERITWAQEREILTKALEDTPVIDGILGRSKALLQILRLVKKIAKTEATVLITGESGTGKTLIAKNIHLLSERRFKPFIVINCSAIPENLLEAELFGYERGAFTGAYTSKKGKLELAHQGTLFLDEIGDLPLNLQPKLLRVLQDKEFERLGGEEPIKVDIRIIAATNRPLELLMKEGRFREDLYYRLNVVTLHLPPLRDRPEDIPLLVEYFLQKFSLRYEKEIKITPEALDALTRYHWPGNIRELENLLERLVILCEGVISLKDLPAYITEKAPKGLESRDRSPFGPSEKEEIMEALRKTGFVKSRAAKLLGLTLRQLDYRIQKYKISIPKF</sequence>
<dbReference type="CDD" id="cd00009">
    <property type="entry name" value="AAA"/>
    <property type="match status" value="1"/>
</dbReference>
<proteinExistence type="predicted"/>
<dbReference type="PRINTS" id="PR01590">
    <property type="entry name" value="HTHFIS"/>
</dbReference>
<dbReference type="PROSITE" id="PS50045">
    <property type="entry name" value="SIGMA54_INTERACT_4"/>
    <property type="match status" value="1"/>
</dbReference>
<dbReference type="InterPro" id="IPR009057">
    <property type="entry name" value="Homeodomain-like_sf"/>
</dbReference>
<dbReference type="Gene3D" id="1.10.8.60">
    <property type="match status" value="1"/>
</dbReference>
<keyword evidence="6" id="KW-0804">Transcription</keyword>
<dbReference type="FunFam" id="3.40.50.300:FF:000006">
    <property type="entry name" value="DNA-binding transcriptional regulator NtrC"/>
    <property type="match status" value="1"/>
</dbReference>
<comment type="caution">
    <text evidence="8">The sequence shown here is derived from an EMBL/GenBank/DDBJ whole genome shotgun (WGS) entry which is preliminary data.</text>
</comment>
<dbReference type="PROSITE" id="PS00688">
    <property type="entry name" value="SIGMA54_INTERACT_3"/>
    <property type="match status" value="1"/>
</dbReference>
<evidence type="ECO:0000256" key="3">
    <source>
        <dbReference type="ARBA" id="ARBA00023015"/>
    </source>
</evidence>
<accession>A0A832GMG1</accession>
<dbReference type="InterPro" id="IPR003018">
    <property type="entry name" value="GAF"/>
</dbReference>
<evidence type="ECO:0000313" key="8">
    <source>
        <dbReference type="EMBL" id="HGV55738.1"/>
    </source>
</evidence>
<dbReference type="InterPro" id="IPR002197">
    <property type="entry name" value="HTH_Fis"/>
</dbReference>
<evidence type="ECO:0000256" key="6">
    <source>
        <dbReference type="ARBA" id="ARBA00023163"/>
    </source>
</evidence>
<evidence type="ECO:0000256" key="2">
    <source>
        <dbReference type="ARBA" id="ARBA00022840"/>
    </source>
</evidence>
<keyword evidence="2" id="KW-0067">ATP-binding</keyword>
<dbReference type="SUPFAM" id="SSF55781">
    <property type="entry name" value="GAF domain-like"/>
    <property type="match status" value="1"/>
</dbReference>
<dbReference type="FunFam" id="1.10.8.60:FF:000014">
    <property type="entry name" value="DNA-binding transcriptional regulator NtrC"/>
    <property type="match status" value="1"/>
</dbReference>
<dbReference type="Pfam" id="PF13185">
    <property type="entry name" value="GAF_2"/>
    <property type="match status" value="1"/>
</dbReference>
<dbReference type="SMART" id="SM00065">
    <property type="entry name" value="GAF"/>
    <property type="match status" value="1"/>
</dbReference>
<feature type="domain" description="Sigma-54 factor interaction" evidence="7">
    <location>
        <begin position="187"/>
        <end position="415"/>
    </location>
</feature>
<evidence type="ECO:0000259" key="7">
    <source>
        <dbReference type="PROSITE" id="PS50045"/>
    </source>
</evidence>
<keyword evidence="5" id="KW-0010">Activator</keyword>
<dbReference type="EMBL" id="DSZU01000118">
    <property type="protein sequence ID" value="HGV55738.1"/>
    <property type="molecule type" value="Genomic_DNA"/>
</dbReference>
<dbReference type="SUPFAM" id="SSF52540">
    <property type="entry name" value="P-loop containing nucleoside triphosphate hydrolases"/>
    <property type="match status" value="1"/>
</dbReference>
<dbReference type="Gene3D" id="3.40.50.300">
    <property type="entry name" value="P-loop containing nucleotide triphosphate hydrolases"/>
    <property type="match status" value="1"/>
</dbReference>
<dbReference type="Gene3D" id="1.10.10.60">
    <property type="entry name" value="Homeodomain-like"/>
    <property type="match status" value="1"/>
</dbReference>
<keyword evidence="4" id="KW-0238">DNA-binding</keyword>
<keyword evidence="3" id="KW-0805">Transcription regulation</keyword>
<protein>
    <submittedName>
        <fullName evidence="8">AAA family ATPase</fullName>
    </submittedName>
</protein>
<reference evidence="8" key="1">
    <citation type="journal article" date="2020" name="mSystems">
        <title>Genome- and Community-Level Interaction Insights into Carbon Utilization and Element Cycling Functions of Hydrothermarchaeota in Hydrothermal Sediment.</title>
        <authorList>
            <person name="Zhou Z."/>
            <person name="Liu Y."/>
            <person name="Xu W."/>
            <person name="Pan J."/>
            <person name="Luo Z.H."/>
            <person name="Li M."/>
        </authorList>
    </citation>
    <scope>NUCLEOTIDE SEQUENCE [LARGE SCALE GENOMIC DNA]</scope>
    <source>
        <strain evidence="8">SpSt-605</strain>
    </source>
</reference>
<dbReference type="InterPro" id="IPR025662">
    <property type="entry name" value="Sigma_54_int_dom_ATP-bd_1"/>
</dbReference>
<dbReference type="AlphaFoldDB" id="A0A832GMG1"/>
<evidence type="ECO:0000256" key="4">
    <source>
        <dbReference type="ARBA" id="ARBA00023125"/>
    </source>
</evidence>
<dbReference type="SUPFAM" id="SSF46689">
    <property type="entry name" value="Homeodomain-like"/>
    <property type="match status" value="1"/>
</dbReference>
<gene>
    <name evidence="8" type="ORF">ENT73_06645</name>
</gene>
<dbReference type="GO" id="GO:0043565">
    <property type="term" value="F:sequence-specific DNA binding"/>
    <property type="evidence" value="ECO:0007669"/>
    <property type="project" value="InterPro"/>
</dbReference>
<dbReference type="InterPro" id="IPR003593">
    <property type="entry name" value="AAA+_ATPase"/>
</dbReference>
<evidence type="ECO:0000256" key="1">
    <source>
        <dbReference type="ARBA" id="ARBA00022741"/>
    </source>
</evidence>
<dbReference type="PANTHER" id="PTHR32071">
    <property type="entry name" value="TRANSCRIPTIONAL REGULATORY PROTEIN"/>
    <property type="match status" value="1"/>
</dbReference>